<sequence>MTSEIAAQINPRVTDSHLRSPLSRLGDTRKPVSLKGFAHEDEFLELIENIERLGEEFKNLDAEAIRYRWRVRDGLTILYLPQPMASTLSHFIFMLFLQDPSLFSPKGPLEIGGSVRTRLFFGDGYQDPDYSLYSSESTCTTEPVVVFHVALDESRKDVGLMAVDWLAGTESANVAICITVDVDKECSL</sequence>
<keyword evidence="2" id="KW-1185">Reference proteome</keyword>
<evidence type="ECO:0000313" key="1">
    <source>
        <dbReference type="EMBL" id="KAF9529657.1"/>
    </source>
</evidence>
<reference evidence="1" key="1">
    <citation type="submission" date="2020-11" db="EMBL/GenBank/DDBJ databases">
        <authorList>
            <consortium name="DOE Joint Genome Institute"/>
            <person name="Ahrendt S."/>
            <person name="Riley R."/>
            <person name="Andreopoulos W."/>
            <person name="Labutti K."/>
            <person name="Pangilinan J."/>
            <person name="Ruiz-Duenas F.J."/>
            <person name="Barrasa J.M."/>
            <person name="Sanchez-Garcia M."/>
            <person name="Camarero S."/>
            <person name="Miyauchi S."/>
            <person name="Serrano A."/>
            <person name="Linde D."/>
            <person name="Babiker R."/>
            <person name="Drula E."/>
            <person name="Ayuso-Fernandez I."/>
            <person name="Pacheco R."/>
            <person name="Padilla G."/>
            <person name="Ferreira P."/>
            <person name="Barriuso J."/>
            <person name="Kellner H."/>
            <person name="Castanera R."/>
            <person name="Alfaro M."/>
            <person name="Ramirez L."/>
            <person name="Pisabarro A.G."/>
            <person name="Kuo A."/>
            <person name="Tritt A."/>
            <person name="Lipzen A."/>
            <person name="He G."/>
            <person name="Yan M."/>
            <person name="Ng V."/>
            <person name="Cullen D."/>
            <person name="Martin F."/>
            <person name="Rosso M.-N."/>
            <person name="Henrissat B."/>
            <person name="Hibbett D."/>
            <person name="Martinez A.T."/>
            <person name="Grigoriev I.V."/>
        </authorList>
    </citation>
    <scope>NUCLEOTIDE SEQUENCE</scope>
    <source>
        <strain evidence="1">CBS 506.95</strain>
    </source>
</reference>
<dbReference type="EMBL" id="MU157844">
    <property type="protein sequence ID" value="KAF9529657.1"/>
    <property type="molecule type" value="Genomic_DNA"/>
</dbReference>
<proteinExistence type="predicted"/>
<name>A0A9P6EIF8_9AGAR</name>
<evidence type="ECO:0000313" key="2">
    <source>
        <dbReference type="Proteomes" id="UP000807306"/>
    </source>
</evidence>
<protein>
    <submittedName>
        <fullName evidence="1">Uncharacterized protein</fullName>
    </submittedName>
</protein>
<dbReference type="AlphaFoldDB" id="A0A9P6EIF8"/>
<organism evidence="1 2">
    <name type="scientific">Crepidotus variabilis</name>
    <dbReference type="NCBI Taxonomy" id="179855"/>
    <lineage>
        <taxon>Eukaryota</taxon>
        <taxon>Fungi</taxon>
        <taxon>Dikarya</taxon>
        <taxon>Basidiomycota</taxon>
        <taxon>Agaricomycotina</taxon>
        <taxon>Agaricomycetes</taxon>
        <taxon>Agaricomycetidae</taxon>
        <taxon>Agaricales</taxon>
        <taxon>Agaricineae</taxon>
        <taxon>Crepidotaceae</taxon>
        <taxon>Crepidotus</taxon>
    </lineage>
</organism>
<accession>A0A9P6EIF8</accession>
<dbReference type="Proteomes" id="UP000807306">
    <property type="component" value="Unassembled WGS sequence"/>
</dbReference>
<comment type="caution">
    <text evidence="1">The sequence shown here is derived from an EMBL/GenBank/DDBJ whole genome shotgun (WGS) entry which is preliminary data.</text>
</comment>
<gene>
    <name evidence="1" type="ORF">CPB83DRAFT_851928</name>
</gene>